<sequence length="114" mass="13123">MEGAEIYIGGGSLRRGGSFIWRSNDMDSFSKSSREEDDEEALKWAALERLPTYDRLKKGILTTSKGKANEIEVENLGFQERRTLVDRLVKVAEEDNEKFLLKLKNRIDRQEIVS</sequence>
<accession>A0ABQ9MH39</accession>
<dbReference type="Proteomes" id="UP001174677">
    <property type="component" value="Chromosome 6"/>
</dbReference>
<evidence type="ECO:0008006" key="3">
    <source>
        <dbReference type="Google" id="ProtNLM"/>
    </source>
</evidence>
<dbReference type="EMBL" id="JARPOI010000006">
    <property type="protein sequence ID" value="KAJ9178920.1"/>
    <property type="molecule type" value="Genomic_DNA"/>
</dbReference>
<proteinExistence type="predicted"/>
<gene>
    <name evidence="1" type="ORF">P3X46_010765</name>
</gene>
<evidence type="ECO:0000313" key="1">
    <source>
        <dbReference type="EMBL" id="KAJ9178920.1"/>
    </source>
</evidence>
<dbReference type="PANTHER" id="PTHR48040:SF22">
    <property type="entry name" value="ABC TRANSPORTER DOMAIN-CONTAINING PROTEIN"/>
    <property type="match status" value="1"/>
</dbReference>
<organism evidence="1 2">
    <name type="scientific">Hevea brasiliensis</name>
    <name type="common">Para rubber tree</name>
    <name type="synonym">Siphonia brasiliensis</name>
    <dbReference type="NCBI Taxonomy" id="3981"/>
    <lineage>
        <taxon>Eukaryota</taxon>
        <taxon>Viridiplantae</taxon>
        <taxon>Streptophyta</taxon>
        <taxon>Embryophyta</taxon>
        <taxon>Tracheophyta</taxon>
        <taxon>Spermatophyta</taxon>
        <taxon>Magnoliopsida</taxon>
        <taxon>eudicotyledons</taxon>
        <taxon>Gunneridae</taxon>
        <taxon>Pentapetalae</taxon>
        <taxon>rosids</taxon>
        <taxon>fabids</taxon>
        <taxon>Malpighiales</taxon>
        <taxon>Euphorbiaceae</taxon>
        <taxon>Crotonoideae</taxon>
        <taxon>Micrandreae</taxon>
        <taxon>Hevea</taxon>
    </lineage>
</organism>
<dbReference type="PANTHER" id="PTHR48040">
    <property type="entry name" value="PLEIOTROPIC DRUG RESISTANCE PROTEIN 1-LIKE ISOFORM X1"/>
    <property type="match status" value="1"/>
</dbReference>
<protein>
    <recommendedName>
        <fullName evidence="3">ABC-transporter N-terminal domain-containing protein</fullName>
    </recommendedName>
</protein>
<keyword evidence="2" id="KW-1185">Reference proteome</keyword>
<evidence type="ECO:0000313" key="2">
    <source>
        <dbReference type="Proteomes" id="UP001174677"/>
    </source>
</evidence>
<reference evidence="1" key="1">
    <citation type="journal article" date="2023" name="Plant Biotechnol. J.">
        <title>Chromosome-level wild Hevea brasiliensis genome provides new tools for genomic-assisted breeding and valuable loci to elevate rubber yield.</title>
        <authorList>
            <person name="Cheng H."/>
            <person name="Song X."/>
            <person name="Hu Y."/>
            <person name="Wu T."/>
            <person name="Yang Q."/>
            <person name="An Z."/>
            <person name="Feng S."/>
            <person name="Deng Z."/>
            <person name="Wu W."/>
            <person name="Zeng X."/>
            <person name="Tu M."/>
            <person name="Wang X."/>
            <person name="Huang H."/>
        </authorList>
    </citation>
    <scope>NUCLEOTIDE SEQUENCE</scope>
    <source>
        <strain evidence="1">MT/VB/25A 57/8</strain>
    </source>
</reference>
<name>A0ABQ9MH39_HEVBR</name>
<comment type="caution">
    <text evidence="1">The sequence shown here is derived from an EMBL/GenBank/DDBJ whole genome shotgun (WGS) entry which is preliminary data.</text>
</comment>